<gene>
    <name evidence="2" type="ORF">SAMN04488691_101306</name>
</gene>
<evidence type="ECO:0000313" key="3">
    <source>
        <dbReference type="Proteomes" id="UP000183894"/>
    </source>
</evidence>
<name>A0A1H7GLE3_HALLR</name>
<dbReference type="Proteomes" id="UP000183894">
    <property type="component" value="Unassembled WGS sequence"/>
</dbReference>
<dbReference type="AlphaFoldDB" id="A0A1H7GLE3"/>
<dbReference type="PROSITE" id="PS51257">
    <property type="entry name" value="PROKAR_LIPOPROTEIN"/>
    <property type="match status" value="1"/>
</dbReference>
<sequence>MSPELTRRTFISTTAAISTILLAGCNARVPHIGFSGDVESNIELIGRRVPEAPERAKVIPLSDSRIPDESLIRETVKSAIDESPAHAGVKKSEKKALQSTLDSLPKHTNSNEPAESGWYIEHQKSVVHVSKYILD</sequence>
<reference evidence="2 3" key="1">
    <citation type="submission" date="2016-10" db="EMBL/GenBank/DDBJ databases">
        <authorList>
            <person name="de Groot N.N."/>
        </authorList>
    </citation>
    <scope>NUCLEOTIDE SEQUENCE [LARGE SCALE GENOMIC DNA]</scope>
    <source>
        <strain evidence="2 3">CDM_5</strain>
    </source>
</reference>
<proteinExistence type="predicted"/>
<feature type="compositionally biased region" description="Polar residues" evidence="1">
    <location>
        <begin position="97"/>
        <end position="113"/>
    </location>
</feature>
<dbReference type="RefSeq" id="WP_074791470.1">
    <property type="nucleotide sequence ID" value="NZ_FOAD01000001.1"/>
</dbReference>
<evidence type="ECO:0000313" key="2">
    <source>
        <dbReference type="EMBL" id="SEK37330.1"/>
    </source>
</evidence>
<accession>A0A1H7GLE3</accession>
<feature type="compositionally biased region" description="Basic and acidic residues" evidence="1">
    <location>
        <begin position="82"/>
        <end position="96"/>
    </location>
</feature>
<dbReference type="EMBL" id="FOAD01000001">
    <property type="protein sequence ID" value="SEK37330.1"/>
    <property type="molecule type" value="Genomic_DNA"/>
</dbReference>
<organism evidence="2 3">
    <name type="scientific">Haloferax larsenii</name>
    <dbReference type="NCBI Taxonomy" id="302484"/>
    <lineage>
        <taxon>Archaea</taxon>
        <taxon>Methanobacteriati</taxon>
        <taxon>Methanobacteriota</taxon>
        <taxon>Stenosarchaea group</taxon>
        <taxon>Halobacteria</taxon>
        <taxon>Halobacteriales</taxon>
        <taxon>Haloferacaceae</taxon>
        <taxon>Haloferax</taxon>
    </lineage>
</organism>
<protein>
    <submittedName>
        <fullName evidence="2">Uncharacterized protein</fullName>
    </submittedName>
</protein>
<dbReference type="OrthoDB" id="377506at2157"/>
<feature type="region of interest" description="Disordered" evidence="1">
    <location>
        <begin position="82"/>
        <end position="116"/>
    </location>
</feature>
<evidence type="ECO:0000256" key="1">
    <source>
        <dbReference type="SAM" id="MobiDB-lite"/>
    </source>
</evidence>